<evidence type="ECO:0000313" key="2">
    <source>
        <dbReference type="EMBL" id="MDY0873620.1"/>
    </source>
</evidence>
<accession>A0ABU5E370</accession>
<dbReference type="PANTHER" id="PTHR42964">
    <property type="entry name" value="ENOYL-COA HYDRATASE"/>
    <property type="match status" value="1"/>
</dbReference>
<proteinExistence type="inferred from homology"/>
<gene>
    <name evidence="2" type="ORF">SMD31_16895</name>
</gene>
<name>A0ABU5E370_9PROT</name>
<comment type="caution">
    <text evidence="2">The sequence shown here is derived from an EMBL/GenBank/DDBJ whole genome shotgun (WGS) entry which is preliminary data.</text>
</comment>
<sequence length="261" mass="27925">MMTTTELIHVSCDNAVATLTLNRPEKRNALNADLWRGLAAELHRLSARADLRCLVLRGAGGHFAAGADMAEFAQLRATPAGARAYGEIMLAALWALRDFPVPTIARVEGNCMGGGLEVAAMCDLRVAAEDAKFGIPIQKVGITMPYPELAALVDLLGRPTMLELLLTGEVFDSAWAQQKGLVTRVVPVSELEDAVAALAARIAAGAPISHRNHKKFTRRCLEPQPLTDAEIAQGYAAVDSADYREGIAAFLGKRPPQFVGN</sequence>
<dbReference type="RefSeq" id="WP_320502094.1">
    <property type="nucleotide sequence ID" value="NZ_JAXCLX010000003.1"/>
</dbReference>
<reference evidence="2 3" key="1">
    <citation type="journal article" date="2013" name="Antonie Van Leeuwenhoek">
        <title>Dongia rigui sp. nov., isolated from freshwater of a large wetland in Korea.</title>
        <authorList>
            <person name="Baik K.S."/>
            <person name="Hwang Y.M."/>
            <person name="Choi J.S."/>
            <person name="Kwon J."/>
            <person name="Seong C.N."/>
        </authorList>
    </citation>
    <scope>NUCLEOTIDE SEQUENCE [LARGE SCALE GENOMIC DNA]</scope>
    <source>
        <strain evidence="2 3">04SU4-P</strain>
    </source>
</reference>
<comment type="similarity">
    <text evidence="1">Belongs to the enoyl-CoA hydratase/isomerase family.</text>
</comment>
<dbReference type="EMBL" id="JAXCLX010000003">
    <property type="protein sequence ID" value="MDY0873620.1"/>
    <property type="molecule type" value="Genomic_DNA"/>
</dbReference>
<dbReference type="InterPro" id="IPR029045">
    <property type="entry name" value="ClpP/crotonase-like_dom_sf"/>
</dbReference>
<dbReference type="Pfam" id="PF00378">
    <property type="entry name" value="ECH_1"/>
    <property type="match status" value="1"/>
</dbReference>
<dbReference type="Gene3D" id="3.90.226.10">
    <property type="entry name" value="2-enoyl-CoA Hydratase, Chain A, domain 1"/>
    <property type="match status" value="1"/>
</dbReference>
<dbReference type="InterPro" id="IPR001753">
    <property type="entry name" value="Enoyl-CoA_hydra/iso"/>
</dbReference>
<dbReference type="Proteomes" id="UP001271769">
    <property type="component" value="Unassembled WGS sequence"/>
</dbReference>
<evidence type="ECO:0000313" key="3">
    <source>
        <dbReference type="Proteomes" id="UP001271769"/>
    </source>
</evidence>
<organism evidence="2 3">
    <name type="scientific">Dongia rigui</name>
    <dbReference type="NCBI Taxonomy" id="940149"/>
    <lineage>
        <taxon>Bacteria</taxon>
        <taxon>Pseudomonadati</taxon>
        <taxon>Pseudomonadota</taxon>
        <taxon>Alphaproteobacteria</taxon>
        <taxon>Rhodospirillales</taxon>
        <taxon>Dongiaceae</taxon>
        <taxon>Dongia</taxon>
    </lineage>
</organism>
<evidence type="ECO:0000256" key="1">
    <source>
        <dbReference type="ARBA" id="ARBA00005254"/>
    </source>
</evidence>
<dbReference type="Gene3D" id="1.10.12.10">
    <property type="entry name" value="Lyase 2-enoyl-coa Hydratase, Chain A, domain 2"/>
    <property type="match status" value="1"/>
</dbReference>
<dbReference type="InterPro" id="IPR014748">
    <property type="entry name" value="Enoyl-CoA_hydra_C"/>
</dbReference>
<dbReference type="PANTHER" id="PTHR42964:SF1">
    <property type="entry name" value="POLYKETIDE BIOSYNTHESIS ENOYL-COA HYDRATASE PKSH-RELATED"/>
    <property type="match status" value="1"/>
</dbReference>
<protein>
    <submittedName>
        <fullName evidence="2">Enoyl-CoA hydratase-related protein</fullName>
    </submittedName>
</protein>
<dbReference type="InterPro" id="IPR051683">
    <property type="entry name" value="Enoyl-CoA_Hydratase/Isomerase"/>
</dbReference>
<dbReference type="SUPFAM" id="SSF52096">
    <property type="entry name" value="ClpP/crotonase"/>
    <property type="match status" value="1"/>
</dbReference>
<keyword evidence="3" id="KW-1185">Reference proteome</keyword>
<dbReference type="CDD" id="cd06558">
    <property type="entry name" value="crotonase-like"/>
    <property type="match status" value="1"/>
</dbReference>